<evidence type="ECO:0000313" key="2">
    <source>
        <dbReference type="Proteomes" id="UP000247409"/>
    </source>
</evidence>
<comment type="caution">
    <text evidence="1">The sequence shown here is derived from an EMBL/GenBank/DDBJ whole genome shotgun (WGS) entry which is preliminary data.</text>
</comment>
<name>A0A2V3IRT7_9FLOR</name>
<sequence>MNVPLFSRPSVVNTVGSQPLGIIPNASESFMTAAKQTLPQQQQNPLHQVLRPPQQGFYNVGASASNPITFQGNNQHTMFNSGNINYQNANVSHQGFILEGGMGVQFPKVPDPNSQVLLGQRMTDLCTSNSEMPGAESMYENGGTTGDGLGNASFLGFANQQGNAGISHVSSIGDMRRSQLATIPGNETPDQMMENLLFGMGGIASSPSGAPEF</sequence>
<dbReference type="Proteomes" id="UP000247409">
    <property type="component" value="Unassembled WGS sequence"/>
</dbReference>
<proteinExistence type="predicted"/>
<keyword evidence="2" id="KW-1185">Reference proteome</keyword>
<dbReference type="EMBL" id="NBIV01000080">
    <property type="protein sequence ID" value="PXF44828.1"/>
    <property type="molecule type" value="Genomic_DNA"/>
</dbReference>
<gene>
    <name evidence="1" type="ORF">BWQ96_05411</name>
</gene>
<organism evidence="1 2">
    <name type="scientific">Gracilariopsis chorda</name>
    <dbReference type="NCBI Taxonomy" id="448386"/>
    <lineage>
        <taxon>Eukaryota</taxon>
        <taxon>Rhodophyta</taxon>
        <taxon>Florideophyceae</taxon>
        <taxon>Rhodymeniophycidae</taxon>
        <taxon>Gracilariales</taxon>
        <taxon>Gracilariaceae</taxon>
        <taxon>Gracilariopsis</taxon>
    </lineage>
</organism>
<reference evidence="1 2" key="1">
    <citation type="journal article" date="2018" name="Mol. Biol. Evol.">
        <title>Analysis of the draft genome of the red seaweed Gracilariopsis chorda provides insights into genome size evolution in Rhodophyta.</title>
        <authorList>
            <person name="Lee J."/>
            <person name="Yang E.C."/>
            <person name="Graf L."/>
            <person name="Yang J.H."/>
            <person name="Qiu H."/>
            <person name="Zel Zion U."/>
            <person name="Chan C.X."/>
            <person name="Stephens T.G."/>
            <person name="Weber A.P.M."/>
            <person name="Boo G.H."/>
            <person name="Boo S.M."/>
            <person name="Kim K.M."/>
            <person name="Shin Y."/>
            <person name="Jung M."/>
            <person name="Lee S.J."/>
            <person name="Yim H.S."/>
            <person name="Lee J.H."/>
            <person name="Bhattacharya D."/>
            <person name="Yoon H.S."/>
        </authorList>
    </citation>
    <scope>NUCLEOTIDE SEQUENCE [LARGE SCALE GENOMIC DNA]</scope>
    <source>
        <strain evidence="1 2">SKKU-2015</strain>
        <tissue evidence="1">Whole body</tissue>
    </source>
</reference>
<evidence type="ECO:0000313" key="1">
    <source>
        <dbReference type="EMBL" id="PXF44828.1"/>
    </source>
</evidence>
<accession>A0A2V3IRT7</accession>
<protein>
    <submittedName>
        <fullName evidence="1">Uncharacterized protein</fullName>
    </submittedName>
</protein>
<dbReference type="AlphaFoldDB" id="A0A2V3IRT7"/>